<comment type="caution">
    <text evidence="2">The sequence shown here is derived from an EMBL/GenBank/DDBJ whole genome shotgun (WGS) entry which is preliminary data.</text>
</comment>
<dbReference type="PANTHER" id="PTHR30121">
    <property type="entry name" value="UNCHARACTERIZED PROTEIN YJGR-RELATED"/>
    <property type="match status" value="1"/>
</dbReference>
<keyword evidence="2" id="KW-0067">ATP-binding</keyword>
<dbReference type="EMBL" id="DTGD01000059">
    <property type="protein sequence ID" value="HGB35546.1"/>
    <property type="molecule type" value="Genomic_DNA"/>
</dbReference>
<dbReference type="AlphaFoldDB" id="A0A7V3NUU7"/>
<sequence>MASWMRSWNLFPPRHRTSEVDIMWQQPYIHTWQNHDKTSWNAVFAIRLTSYPAEHDRYLQNRDEISQRFQEQVSLINSLFFTGQDYTFAIRYIASPHPLLFSAGSVETILLSKTVANEMSEAEKRAQSLCHSLYILLSGRMPDHSWNVVADEESFHLLWKPFDWNQAEVTEVRRKENLIHLQKYCSRPTLGQERITSQELQNPEMAIYFVHPFAPRFTTLAGLLRIFLLYHVPLVFQVTIAPARLSHAEEEALMREIGKCERYRQRKEVLALKSTILSGMIHEMQADVICEKLLSQLLCLQNTPFLLNIALASPQQIPEMIISTVGAEFSAETGNYATSSIRDLQTGGYNIAIPKTEKEKQLARQNIHSLDFELWGKSSAPDQLHRLRSLVSAYEAAGVFRFPLATAEGLPGLEVHIARTRPLPREVALIGQNSEDEETLLIGENHYFGSVEPVSLTEHDRRQHTYIVGQTGTGKTTLLKTMIIEDIKKGRGIAVIDPHGDLFDELLCCIPKNRIDDVVILDPTDTEFPVGLNMLECRNEEQRHFIVREMRSIMERLIRDQYEHAAVDFAGPVFYQHMQMNMLLAMSDPDDPGTLLDFYEIFQHKWYWKKWLPLKWKDPQLERWTSQNLPNIDYLKRYSESATWGEYLSSKFEDFVFDPKLRLIFGQKLSTINLRQIMDEEKILMVNLAKGELAEANSRFFGMVLMAKIMAAAMSRTEIPVEERKPFYLYVDEFQSLATQSFTLLLSEARKFGLGLVLANQFVSQIKDERIVQAIFGNVGTLISFRLGRTDADLLVPYFSPYFTHLDLTSLPNWHACIKTTVNGQSVTPFTLHTAIPEEPLNTTIAQQVRDRSRRTYGHPRKKVEEEITKILKYEEEE</sequence>
<reference evidence="2" key="1">
    <citation type="journal article" date="2020" name="mSystems">
        <title>Genome- and Community-Level Interaction Insights into Carbon Utilization and Element Cycling Functions of Hydrothermarchaeota in Hydrothermal Sediment.</title>
        <authorList>
            <person name="Zhou Z."/>
            <person name="Liu Y."/>
            <person name="Xu W."/>
            <person name="Pan J."/>
            <person name="Luo Z.H."/>
            <person name="Li M."/>
        </authorList>
    </citation>
    <scope>NUCLEOTIDE SEQUENCE [LARGE SCALE GENOMIC DNA]</scope>
    <source>
        <strain evidence="2">SpSt-754</strain>
    </source>
</reference>
<dbReference type="InterPro" id="IPR027417">
    <property type="entry name" value="P-loop_NTPase"/>
</dbReference>
<gene>
    <name evidence="2" type="ORF">ENV38_01400</name>
</gene>
<dbReference type="Pfam" id="PF01935">
    <property type="entry name" value="DUF87"/>
    <property type="match status" value="1"/>
</dbReference>
<proteinExistence type="predicted"/>
<name>A0A7V3NUU7_UNCW3</name>
<accession>A0A7V3NUU7</accession>
<dbReference type="InterPro" id="IPR051162">
    <property type="entry name" value="T4SS_component"/>
</dbReference>
<dbReference type="InterPro" id="IPR002789">
    <property type="entry name" value="HerA_central"/>
</dbReference>
<protein>
    <submittedName>
        <fullName evidence="2">ATP-binding protein</fullName>
    </submittedName>
</protein>
<keyword evidence="2" id="KW-0547">Nucleotide-binding</keyword>
<dbReference type="SUPFAM" id="SSF52540">
    <property type="entry name" value="P-loop containing nucleoside triphosphate hydrolases"/>
    <property type="match status" value="1"/>
</dbReference>
<dbReference type="GO" id="GO:0005524">
    <property type="term" value="F:ATP binding"/>
    <property type="evidence" value="ECO:0007669"/>
    <property type="project" value="UniProtKB-KW"/>
</dbReference>
<evidence type="ECO:0000259" key="1">
    <source>
        <dbReference type="Pfam" id="PF01935"/>
    </source>
</evidence>
<feature type="domain" description="Helicase HerA central" evidence="1">
    <location>
        <begin position="462"/>
        <end position="559"/>
    </location>
</feature>
<dbReference type="CDD" id="cd01127">
    <property type="entry name" value="TrwB_TraG_TraD_VirD4"/>
    <property type="match status" value="2"/>
</dbReference>
<evidence type="ECO:0000313" key="2">
    <source>
        <dbReference type="EMBL" id="HGB35546.1"/>
    </source>
</evidence>
<dbReference type="PANTHER" id="PTHR30121:SF6">
    <property type="entry name" value="SLR6007 PROTEIN"/>
    <property type="match status" value="1"/>
</dbReference>
<dbReference type="Gene3D" id="3.40.50.300">
    <property type="entry name" value="P-loop containing nucleotide triphosphate hydrolases"/>
    <property type="match status" value="2"/>
</dbReference>
<organism evidence="2">
    <name type="scientific">candidate division WOR-3 bacterium</name>
    <dbReference type="NCBI Taxonomy" id="2052148"/>
    <lineage>
        <taxon>Bacteria</taxon>
        <taxon>Bacteria division WOR-3</taxon>
    </lineage>
</organism>